<dbReference type="UniPathway" id="UPA00109">
    <property type="reaction ID" value="UER00185"/>
</dbReference>
<keyword evidence="18" id="KW-1185">Reference proteome</keyword>
<comment type="pathway">
    <text evidence="2 13">Carbohydrate degradation; glycolysis; pyruvate from D-glyceraldehyde 3-phosphate: step 2/5.</text>
</comment>
<keyword evidence="8 13" id="KW-0808">Transferase</keyword>
<dbReference type="InterPro" id="IPR015911">
    <property type="entry name" value="Phosphoglycerate_kinase_CS"/>
</dbReference>
<evidence type="ECO:0000313" key="17">
    <source>
        <dbReference type="EMBL" id="SDJ26849.1"/>
    </source>
</evidence>
<feature type="binding site" evidence="13 15">
    <location>
        <position position="203"/>
    </location>
    <ligand>
        <name>ATP</name>
        <dbReference type="ChEBI" id="CHEBI:30616"/>
    </ligand>
</feature>
<keyword evidence="7 13" id="KW-0963">Cytoplasm</keyword>
<evidence type="ECO:0000256" key="1">
    <source>
        <dbReference type="ARBA" id="ARBA00000642"/>
    </source>
</evidence>
<evidence type="ECO:0000256" key="14">
    <source>
        <dbReference type="PIRSR" id="PIRSR000724-1"/>
    </source>
</evidence>
<evidence type="ECO:0000256" key="4">
    <source>
        <dbReference type="ARBA" id="ARBA00011245"/>
    </source>
</evidence>
<evidence type="ECO:0000256" key="6">
    <source>
        <dbReference type="ARBA" id="ARBA00016471"/>
    </source>
</evidence>
<dbReference type="GO" id="GO:0006094">
    <property type="term" value="P:gluconeogenesis"/>
    <property type="evidence" value="ECO:0007669"/>
    <property type="project" value="TreeGrafter"/>
</dbReference>
<dbReference type="GO" id="GO:0005524">
    <property type="term" value="F:ATP binding"/>
    <property type="evidence" value="ECO:0007669"/>
    <property type="project" value="UniProtKB-KW"/>
</dbReference>
<dbReference type="RefSeq" id="WP_091593286.1">
    <property type="nucleotide sequence ID" value="NZ_FNEE01000005.1"/>
</dbReference>
<evidence type="ECO:0000256" key="11">
    <source>
        <dbReference type="ARBA" id="ARBA00022840"/>
    </source>
</evidence>
<evidence type="ECO:0000256" key="3">
    <source>
        <dbReference type="ARBA" id="ARBA00008982"/>
    </source>
</evidence>
<keyword evidence="9 13" id="KW-0547">Nucleotide-binding</keyword>
<evidence type="ECO:0000256" key="15">
    <source>
        <dbReference type="PIRSR" id="PIRSR000724-2"/>
    </source>
</evidence>
<dbReference type="GO" id="GO:0004618">
    <property type="term" value="F:phosphoglycerate kinase activity"/>
    <property type="evidence" value="ECO:0007669"/>
    <property type="project" value="UniProtKB-UniRule"/>
</dbReference>
<feature type="binding site" evidence="13 14">
    <location>
        <begin position="23"/>
        <end position="25"/>
    </location>
    <ligand>
        <name>substrate</name>
    </ligand>
</feature>
<dbReference type="Proteomes" id="UP000198894">
    <property type="component" value="Unassembled WGS sequence"/>
</dbReference>
<evidence type="ECO:0000256" key="10">
    <source>
        <dbReference type="ARBA" id="ARBA00022777"/>
    </source>
</evidence>
<evidence type="ECO:0000256" key="2">
    <source>
        <dbReference type="ARBA" id="ARBA00004838"/>
    </source>
</evidence>
<dbReference type="PRINTS" id="PR00477">
    <property type="entry name" value="PHGLYCKINASE"/>
</dbReference>
<dbReference type="InterPro" id="IPR015824">
    <property type="entry name" value="Phosphoglycerate_kinase_N"/>
</dbReference>
<evidence type="ECO:0000256" key="12">
    <source>
        <dbReference type="ARBA" id="ARBA00023152"/>
    </source>
</evidence>
<comment type="catalytic activity">
    <reaction evidence="1 13 16">
        <text>(2R)-3-phosphoglycerate + ATP = (2R)-3-phospho-glyceroyl phosphate + ADP</text>
        <dbReference type="Rhea" id="RHEA:14801"/>
        <dbReference type="ChEBI" id="CHEBI:30616"/>
        <dbReference type="ChEBI" id="CHEBI:57604"/>
        <dbReference type="ChEBI" id="CHEBI:58272"/>
        <dbReference type="ChEBI" id="CHEBI:456216"/>
        <dbReference type="EC" id="2.7.2.3"/>
    </reaction>
</comment>
<comment type="similarity">
    <text evidence="3 13 16">Belongs to the phosphoglycerate kinase family.</text>
</comment>
<proteinExistence type="inferred from homology"/>
<accession>A0A1G8SC84</accession>
<evidence type="ECO:0000256" key="16">
    <source>
        <dbReference type="RuleBase" id="RU000532"/>
    </source>
</evidence>
<feature type="binding site" evidence="13">
    <location>
        <position position="120"/>
    </location>
    <ligand>
        <name>substrate</name>
    </ligand>
</feature>
<keyword evidence="12 13" id="KW-0324">Glycolysis</keyword>
<feature type="binding site" evidence="13 15">
    <location>
        <position position="325"/>
    </location>
    <ligand>
        <name>ATP</name>
        <dbReference type="ChEBI" id="CHEBI:30616"/>
    </ligand>
</feature>
<protein>
    <recommendedName>
        <fullName evidence="6 13">Phosphoglycerate kinase</fullName>
        <ecNumber evidence="5 13">2.7.2.3</ecNumber>
    </recommendedName>
</protein>
<feature type="binding site" evidence="13 15">
    <location>
        <begin position="355"/>
        <end position="358"/>
    </location>
    <ligand>
        <name>ATP</name>
        <dbReference type="ChEBI" id="CHEBI:30616"/>
    </ligand>
</feature>
<dbReference type="GO" id="GO:0043531">
    <property type="term" value="F:ADP binding"/>
    <property type="evidence" value="ECO:0007669"/>
    <property type="project" value="TreeGrafter"/>
</dbReference>
<dbReference type="SUPFAM" id="SSF53748">
    <property type="entry name" value="Phosphoglycerate kinase"/>
    <property type="match status" value="1"/>
</dbReference>
<dbReference type="InterPro" id="IPR036043">
    <property type="entry name" value="Phosphoglycerate_kinase_sf"/>
</dbReference>
<evidence type="ECO:0000256" key="9">
    <source>
        <dbReference type="ARBA" id="ARBA00022741"/>
    </source>
</evidence>
<evidence type="ECO:0000256" key="13">
    <source>
        <dbReference type="HAMAP-Rule" id="MF_00145"/>
    </source>
</evidence>
<dbReference type="EC" id="2.7.2.3" evidence="5 13"/>
<dbReference type="AlphaFoldDB" id="A0A1G8SC84"/>
<organism evidence="17 18">
    <name type="scientific">Mesorhizobium muleiense</name>
    <dbReference type="NCBI Taxonomy" id="1004279"/>
    <lineage>
        <taxon>Bacteria</taxon>
        <taxon>Pseudomonadati</taxon>
        <taxon>Pseudomonadota</taxon>
        <taxon>Alphaproteobacteria</taxon>
        <taxon>Hyphomicrobiales</taxon>
        <taxon>Phyllobacteriaceae</taxon>
        <taxon>Mesorhizobium</taxon>
    </lineage>
</organism>
<gene>
    <name evidence="13" type="primary">pgk</name>
    <name evidence="17" type="ORF">SAMN05428953_105171</name>
</gene>
<dbReference type="Gene3D" id="3.40.50.1260">
    <property type="entry name" value="Phosphoglycerate kinase, N-terminal domain"/>
    <property type="match status" value="2"/>
</dbReference>
<evidence type="ECO:0000256" key="7">
    <source>
        <dbReference type="ARBA" id="ARBA00022490"/>
    </source>
</evidence>
<evidence type="ECO:0000313" key="18">
    <source>
        <dbReference type="Proteomes" id="UP000198894"/>
    </source>
</evidence>
<comment type="subunit">
    <text evidence="4 13">Monomer.</text>
</comment>
<evidence type="ECO:0000256" key="5">
    <source>
        <dbReference type="ARBA" id="ARBA00013061"/>
    </source>
</evidence>
<dbReference type="FunFam" id="3.40.50.1260:FF:000006">
    <property type="entry name" value="Phosphoglycerate kinase"/>
    <property type="match status" value="1"/>
</dbReference>
<comment type="subcellular location">
    <subcellularLocation>
        <location evidence="13">Cytoplasm</location>
    </subcellularLocation>
</comment>
<evidence type="ECO:0000256" key="8">
    <source>
        <dbReference type="ARBA" id="ARBA00022679"/>
    </source>
</evidence>
<dbReference type="EMBL" id="FNEE01000005">
    <property type="protein sequence ID" value="SDJ26849.1"/>
    <property type="molecule type" value="Genomic_DNA"/>
</dbReference>
<sequence>MAGFKTLDDIGNIDGKRVLVRVDLNVPVADGKVTDATRIERIAPTIAELSGKGAKVILLAHFGRPKDGPSPEFSLEPIARAAAEVLGRPVGFAADCIGDKAASAVAAMNNGDVLLLENTRFHKAEEKNDPAFTEKLATNGDIFVNDAFSAAHRAHSSTEGLAQLLPAFAGRTMQAELDALEKGLGNPVRPVVAIVGGAKVSSKIDLLMNLVKKVDALVIGGGMANTFLAARGTAVGKSLCEHDLANTAKQIMIEAAEAGCAVILPVDGVVAREFKAGAASETVAISEVPADAMILDVGEKTVKTVADWIDRAATLVWNGPLGAFEIEPFDRATVAAARHAAGRTKAGKLISVAGGGDTVAALNHAGVADDFTYVSTAGGAFLEWMEGKPLPGVDVLKR</sequence>
<name>A0A1G8SC84_9HYPH</name>
<dbReference type="PANTHER" id="PTHR11406:SF23">
    <property type="entry name" value="PHOSPHOGLYCERATE KINASE 1, CHLOROPLASTIC-RELATED"/>
    <property type="match status" value="1"/>
</dbReference>
<feature type="binding site" evidence="14">
    <location>
        <position position="38"/>
    </location>
    <ligand>
        <name>(2R)-3-phosphoglycerate</name>
        <dbReference type="ChEBI" id="CHEBI:58272"/>
    </ligand>
</feature>
<dbReference type="GO" id="GO:0006096">
    <property type="term" value="P:glycolytic process"/>
    <property type="evidence" value="ECO:0007669"/>
    <property type="project" value="UniProtKB-UniRule"/>
</dbReference>
<dbReference type="Pfam" id="PF00162">
    <property type="entry name" value="PGK"/>
    <property type="match status" value="1"/>
</dbReference>
<dbReference type="InterPro" id="IPR001576">
    <property type="entry name" value="Phosphoglycerate_kinase"/>
</dbReference>
<reference evidence="18" key="1">
    <citation type="submission" date="2016-10" db="EMBL/GenBank/DDBJ databases">
        <authorList>
            <person name="Varghese N."/>
            <person name="Submissions S."/>
        </authorList>
    </citation>
    <scope>NUCLEOTIDE SEQUENCE [LARGE SCALE GENOMIC DNA]</scope>
    <source>
        <strain evidence="18">CGMCC 1.11022</strain>
    </source>
</reference>
<dbReference type="GO" id="GO:0005829">
    <property type="term" value="C:cytosol"/>
    <property type="evidence" value="ECO:0007669"/>
    <property type="project" value="TreeGrafter"/>
</dbReference>
<feature type="binding site" evidence="14">
    <location>
        <position position="153"/>
    </location>
    <ligand>
        <name>(2R)-3-phosphoglycerate</name>
        <dbReference type="ChEBI" id="CHEBI:58272"/>
    </ligand>
</feature>
<feature type="binding site" evidence="14">
    <location>
        <position position="120"/>
    </location>
    <ligand>
        <name>(2R)-3-phosphoglycerate</name>
        <dbReference type="ChEBI" id="CHEBI:58272"/>
    </ligand>
</feature>
<keyword evidence="10 13" id="KW-0418">Kinase</keyword>
<dbReference type="FunFam" id="3.40.50.1260:FF:000031">
    <property type="entry name" value="Phosphoglycerate kinase 1"/>
    <property type="match status" value="1"/>
</dbReference>
<comment type="caution">
    <text evidence="13">Lacks conserved residue(s) required for the propagation of feature annotation.</text>
</comment>
<dbReference type="PROSITE" id="PS00111">
    <property type="entry name" value="PGLYCERATE_KINASE"/>
    <property type="match status" value="1"/>
</dbReference>
<dbReference type="PIRSF" id="PIRSF000724">
    <property type="entry name" value="Pgk"/>
    <property type="match status" value="1"/>
</dbReference>
<dbReference type="PANTHER" id="PTHR11406">
    <property type="entry name" value="PHOSPHOGLYCERATE KINASE"/>
    <property type="match status" value="1"/>
</dbReference>
<dbReference type="HAMAP" id="MF_00145">
    <property type="entry name" value="Phosphoglyc_kinase"/>
    <property type="match status" value="1"/>
</dbReference>
<feature type="binding site" evidence="13">
    <location>
        <position position="153"/>
    </location>
    <ligand>
        <name>substrate</name>
    </ligand>
</feature>
<feature type="binding site" evidence="13">
    <location>
        <position position="38"/>
    </location>
    <ligand>
        <name>substrate</name>
    </ligand>
</feature>
<keyword evidence="11 13" id="KW-0067">ATP-binding</keyword>
<feature type="binding site" evidence="13 14">
    <location>
        <begin position="61"/>
        <end position="64"/>
    </location>
    <ligand>
        <name>substrate</name>
    </ligand>
</feature>